<evidence type="ECO:0000313" key="7">
    <source>
        <dbReference type="Proteomes" id="UP000295163"/>
    </source>
</evidence>
<proteinExistence type="predicted"/>
<dbReference type="PANTHER" id="PTHR43408:SF2">
    <property type="entry name" value="FMN REDUCTASE (NADPH)"/>
    <property type="match status" value="1"/>
</dbReference>
<evidence type="ECO:0000256" key="2">
    <source>
        <dbReference type="ARBA" id="ARBA00022643"/>
    </source>
</evidence>
<accession>A0A4R5YTD5</accession>
<organism evidence="6 7">
    <name type="scientific">Kocuria rosea</name>
    <name type="common">Deinococcus erythromyxa</name>
    <name type="synonym">Micrococcus rubens</name>
    <dbReference type="NCBI Taxonomy" id="1275"/>
    <lineage>
        <taxon>Bacteria</taxon>
        <taxon>Bacillati</taxon>
        <taxon>Actinomycetota</taxon>
        <taxon>Actinomycetes</taxon>
        <taxon>Micrococcales</taxon>
        <taxon>Micrococcaceae</taxon>
        <taxon>Kocuria</taxon>
    </lineage>
</organism>
<dbReference type="RefSeq" id="WP_133408907.1">
    <property type="nucleotide sequence ID" value="NZ_SMZT01000001.1"/>
</dbReference>
<dbReference type="PANTHER" id="PTHR43408">
    <property type="entry name" value="FMN REDUCTASE (NADPH)"/>
    <property type="match status" value="1"/>
</dbReference>
<gene>
    <name evidence="6" type="ORF">E2R59_01030</name>
</gene>
<dbReference type="InterPro" id="IPR005025">
    <property type="entry name" value="FMN_Rdtase-like_dom"/>
</dbReference>
<reference evidence="6 7" key="1">
    <citation type="submission" date="2019-03" db="EMBL/GenBank/DDBJ databases">
        <title>Genome Sequencing and Assembly of Various Microbes Isolated from Partially Reclaimed Soil and Acid Mine Drainage (AMD) Site.</title>
        <authorList>
            <person name="Steinbock B."/>
            <person name="Bechtold R."/>
            <person name="Sevigny J.L."/>
            <person name="Thomas D."/>
            <person name="Cuthill L.R."/>
            <person name="Aveiro Johannsen E.J."/>
            <person name="Thomas K."/>
            <person name="Ghosh A."/>
        </authorList>
    </citation>
    <scope>NUCLEOTIDE SEQUENCE [LARGE SCALE GENOMIC DNA]</scope>
    <source>
        <strain evidence="6 7">S-A3</strain>
    </source>
</reference>
<feature type="region of interest" description="Disordered" evidence="4">
    <location>
        <begin position="189"/>
        <end position="219"/>
    </location>
</feature>
<dbReference type="Gene3D" id="3.40.50.360">
    <property type="match status" value="1"/>
</dbReference>
<evidence type="ECO:0000256" key="4">
    <source>
        <dbReference type="SAM" id="MobiDB-lite"/>
    </source>
</evidence>
<dbReference type="InterPro" id="IPR023932">
    <property type="entry name" value="CE1759_FMN_reduct"/>
</dbReference>
<evidence type="ECO:0000259" key="5">
    <source>
        <dbReference type="Pfam" id="PF03358"/>
    </source>
</evidence>
<dbReference type="NCBIfam" id="TIGR04037">
    <property type="entry name" value="LLM_duo_CE1759"/>
    <property type="match status" value="1"/>
</dbReference>
<dbReference type="AlphaFoldDB" id="A0A4R5YTD5"/>
<evidence type="ECO:0000256" key="3">
    <source>
        <dbReference type="ARBA" id="ARBA00023002"/>
    </source>
</evidence>
<keyword evidence="1" id="KW-0285">Flavoprotein</keyword>
<dbReference type="EMBL" id="SMZT01000001">
    <property type="protein sequence ID" value="TDL46637.1"/>
    <property type="molecule type" value="Genomic_DNA"/>
</dbReference>
<evidence type="ECO:0000256" key="1">
    <source>
        <dbReference type="ARBA" id="ARBA00022630"/>
    </source>
</evidence>
<evidence type="ECO:0000313" key="6">
    <source>
        <dbReference type="EMBL" id="TDL46637.1"/>
    </source>
</evidence>
<name>A0A4R5YTD5_KOCRO</name>
<protein>
    <submittedName>
        <fullName evidence="6">Hydroxymethylpyrimidine ABC transporter substrate-binding protein</fullName>
    </submittedName>
</protein>
<comment type="caution">
    <text evidence="6">The sequence shown here is derived from an EMBL/GenBank/DDBJ whole genome shotgun (WGS) entry which is preliminary data.</text>
</comment>
<feature type="compositionally biased region" description="Low complexity" evidence="4">
    <location>
        <begin position="195"/>
        <end position="209"/>
    </location>
</feature>
<dbReference type="Proteomes" id="UP000295163">
    <property type="component" value="Unassembled WGS sequence"/>
</dbReference>
<dbReference type="Pfam" id="PF03358">
    <property type="entry name" value="FMN_red"/>
    <property type="match status" value="1"/>
</dbReference>
<dbReference type="SUPFAM" id="SSF52218">
    <property type="entry name" value="Flavoproteins"/>
    <property type="match status" value="1"/>
</dbReference>
<dbReference type="InterPro" id="IPR029039">
    <property type="entry name" value="Flavoprotein-like_sf"/>
</dbReference>
<dbReference type="GO" id="GO:0016491">
    <property type="term" value="F:oxidoreductase activity"/>
    <property type="evidence" value="ECO:0007669"/>
    <property type="project" value="UniProtKB-KW"/>
</dbReference>
<keyword evidence="3" id="KW-0560">Oxidoreductase</keyword>
<feature type="domain" description="NADPH-dependent FMN reductase-like" evidence="5">
    <location>
        <begin position="21"/>
        <end position="169"/>
    </location>
</feature>
<dbReference type="GeneID" id="64345977"/>
<sequence length="231" mass="23719">MSVRNPTGTTTPDPAAARPLTVAVVSAGMSDASSTSLLADRLAEAARDALDGVPVRIERVDLRPLAHAVADHLLTGFPGPELRTALDTVTGADALIAATPTYKASYSGLFKSFFDLVDDAALEDVPVLVAATGGTARHSLMLDTAMRPLFTHLKALVLPLGVYAATEDWAGGSLDSRIRRAGAQLARSIEPGAQPAGRAAGEVPAGAAGPERDGGFEGVPDFADLLARAGR</sequence>
<dbReference type="InterPro" id="IPR051814">
    <property type="entry name" value="NAD(P)H-dep_FMN_reductase"/>
</dbReference>
<keyword evidence="2" id="KW-0288">FMN</keyword>